<dbReference type="Pfam" id="PF12666">
    <property type="entry name" value="PrgI"/>
    <property type="match status" value="1"/>
</dbReference>
<sequence>MNNNHFIVSVPKELKKIQAKLFFGLTKRQLIGFGSAVSLGLSVFFITKNLFNIDVAMYALFVAVAPIFFITIYTRDGMPAEKWIKIILEYKYVNPMKRTFKITKSNEDLAKERSIHFGKTKRKRTTAVQPTPSVATNSGQEKTKN</sequence>
<evidence type="ECO:0000256" key="1">
    <source>
        <dbReference type="SAM" id="MobiDB-lite"/>
    </source>
</evidence>
<dbReference type="OrthoDB" id="2060747at2"/>
<keyword evidence="2" id="KW-0472">Membrane</keyword>
<evidence type="ECO:0000256" key="2">
    <source>
        <dbReference type="SAM" id="Phobius"/>
    </source>
</evidence>
<dbReference type="AlphaFoldDB" id="A0A1C0Z1V7"/>
<dbReference type="EMBL" id="MATO01000010">
    <property type="protein sequence ID" value="OCS93348.1"/>
    <property type="molecule type" value="Genomic_DNA"/>
</dbReference>
<feature type="compositionally biased region" description="Polar residues" evidence="1">
    <location>
        <begin position="126"/>
        <end position="145"/>
    </location>
</feature>
<organism evidence="3 4">
    <name type="scientific">Caryophanon latum</name>
    <dbReference type="NCBI Taxonomy" id="33977"/>
    <lineage>
        <taxon>Bacteria</taxon>
        <taxon>Bacillati</taxon>
        <taxon>Bacillota</taxon>
        <taxon>Bacilli</taxon>
        <taxon>Bacillales</taxon>
        <taxon>Caryophanaceae</taxon>
        <taxon>Caryophanon</taxon>
    </lineage>
</organism>
<feature type="transmembrane region" description="Helical" evidence="2">
    <location>
        <begin position="57"/>
        <end position="74"/>
    </location>
</feature>
<feature type="region of interest" description="Disordered" evidence="1">
    <location>
        <begin position="115"/>
        <end position="145"/>
    </location>
</feature>
<keyword evidence="2" id="KW-0812">Transmembrane</keyword>
<evidence type="ECO:0000313" key="3">
    <source>
        <dbReference type="EMBL" id="OCS93348.1"/>
    </source>
</evidence>
<protein>
    <submittedName>
        <fullName evidence="3">Conjugal transfer protein</fullName>
    </submittedName>
</protein>
<evidence type="ECO:0000313" key="4">
    <source>
        <dbReference type="Proteomes" id="UP000093482"/>
    </source>
</evidence>
<keyword evidence="2" id="KW-1133">Transmembrane helix</keyword>
<feature type="transmembrane region" description="Helical" evidence="2">
    <location>
        <begin position="30"/>
        <end position="51"/>
    </location>
</feature>
<name>A0A1C0Z1V7_9BACL</name>
<reference evidence="3 4" key="1">
    <citation type="submission" date="2016-07" db="EMBL/GenBank/DDBJ databases">
        <title>Caryophanon latum genome sequencing.</title>
        <authorList>
            <person name="Verma A."/>
            <person name="Pal Y."/>
            <person name="Krishnamurthi S."/>
        </authorList>
    </citation>
    <scope>NUCLEOTIDE SEQUENCE [LARGE SCALE GENOMIC DNA]</scope>
    <source>
        <strain evidence="3 4">DSM 14151</strain>
    </source>
</reference>
<dbReference type="Proteomes" id="UP000093482">
    <property type="component" value="Unassembled WGS sequence"/>
</dbReference>
<keyword evidence="4" id="KW-1185">Reference proteome</keyword>
<proteinExistence type="predicted"/>
<comment type="caution">
    <text evidence="3">The sequence shown here is derived from an EMBL/GenBank/DDBJ whole genome shotgun (WGS) entry which is preliminary data.</text>
</comment>
<dbReference type="InterPro" id="IPR024414">
    <property type="entry name" value="Uncharacterised_PrgI"/>
</dbReference>
<gene>
    <name evidence="3" type="ORF">A6K76_05490</name>
</gene>
<feature type="compositionally biased region" description="Basic residues" evidence="1">
    <location>
        <begin position="116"/>
        <end position="125"/>
    </location>
</feature>
<accession>A0A1C0Z1V7</accession>